<proteinExistence type="inferred from homology"/>
<dbReference type="PANTHER" id="PTHR30419:SF8">
    <property type="entry name" value="NITROGEN ASSIMILATION TRANSCRIPTIONAL ACTIVATOR-RELATED"/>
    <property type="match status" value="1"/>
</dbReference>
<dbReference type="InterPro" id="IPR011991">
    <property type="entry name" value="ArsR-like_HTH"/>
</dbReference>
<reference evidence="6 7" key="1">
    <citation type="submission" date="2020-01" db="EMBL/GenBank/DDBJ databases">
        <title>Paenibacillus sp. nov., isolated from tomato rhizosphere.</title>
        <authorList>
            <person name="Weon H.-Y."/>
            <person name="Lee S.A."/>
        </authorList>
    </citation>
    <scope>NUCLEOTIDE SEQUENCE [LARGE SCALE GENOMIC DNA]</scope>
    <source>
        <strain evidence="6 7">12200R-189</strain>
    </source>
</reference>
<dbReference type="InterPro" id="IPR036388">
    <property type="entry name" value="WH-like_DNA-bd_sf"/>
</dbReference>
<dbReference type="GO" id="GO:0005829">
    <property type="term" value="C:cytosol"/>
    <property type="evidence" value="ECO:0007669"/>
    <property type="project" value="TreeGrafter"/>
</dbReference>
<dbReference type="RefSeq" id="WP_162358731.1">
    <property type="nucleotide sequence ID" value="NZ_CP048209.1"/>
</dbReference>
<organism evidence="6 7">
    <name type="scientific">Paenibacillus lycopersici</name>
    <dbReference type="NCBI Taxonomy" id="2704462"/>
    <lineage>
        <taxon>Bacteria</taxon>
        <taxon>Bacillati</taxon>
        <taxon>Bacillota</taxon>
        <taxon>Bacilli</taxon>
        <taxon>Bacillales</taxon>
        <taxon>Paenibacillaceae</taxon>
        <taxon>Paenibacillus</taxon>
    </lineage>
</organism>
<dbReference type="SUPFAM" id="SSF53850">
    <property type="entry name" value="Periplasmic binding protein-like II"/>
    <property type="match status" value="1"/>
</dbReference>
<keyword evidence="7" id="KW-1185">Reference proteome</keyword>
<dbReference type="Pfam" id="PF03466">
    <property type="entry name" value="LysR_substrate"/>
    <property type="match status" value="1"/>
</dbReference>
<feature type="domain" description="HTH lysR-type" evidence="5">
    <location>
        <begin position="1"/>
        <end position="58"/>
    </location>
</feature>
<sequence>MSIVRLQILVLLDELKKVTAVAEEIGVKQPTVSFHMKKLEEEWGVPLFEIKTGKVILTDPGRMLLRYAVEIDRLYKEAQTRFQSYRDHGKHGFVIGCTDAASSLLFGLDWRQQSAEQNPIRIQLLTGRHSELLEQLQAGAIDLLVSGSFANPDALPQLQIEPLAQERLLLFMAASHPLATQAALPPYKLAGHRFVELADASLQDALRGWELQEKVTLPYEWSTDRMDLALSAVENAGMLAILPAFAAGRTGDRLLHPPLPGQAVSLKLAAAWRSDYWNPAFVQRIMAQLARGGAKAVETSGAAEQA</sequence>
<comment type="similarity">
    <text evidence="1">Belongs to the LysR transcriptional regulatory family.</text>
</comment>
<dbReference type="Pfam" id="PF00126">
    <property type="entry name" value="HTH_1"/>
    <property type="match status" value="1"/>
</dbReference>
<protein>
    <submittedName>
        <fullName evidence="6">LysR family transcriptional regulator</fullName>
    </submittedName>
</protein>
<dbReference type="Gene3D" id="1.10.10.10">
    <property type="entry name" value="Winged helix-like DNA-binding domain superfamily/Winged helix DNA-binding domain"/>
    <property type="match status" value="1"/>
</dbReference>
<dbReference type="PANTHER" id="PTHR30419">
    <property type="entry name" value="HTH-TYPE TRANSCRIPTIONAL REGULATOR YBHD"/>
    <property type="match status" value="1"/>
</dbReference>
<gene>
    <name evidence="6" type="ORF">GXP70_21485</name>
</gene>
<evidence type="ECO:0000256" key="4">
    <source>
        <dbReference type="ARBA" id="ARBA00023163"/>
    </source>
</evidence>
<dbReference type="InterPro" id="IPR050950">
    <property type="entry name" value="HTH-type_LysR_regulators"/>
</dbReference>
<dbReference type="Proteomes" id="UP000476064">
    <property type="component" value="Chromosome"/>
</dbReference>
<evidence type="ECO:0000259" key="5">
    <source>
        <dbReference type="PROSITE" id="PS50931"/>
    </source>
</evidence>
<evidence type="ECO:0000313" key="6">
    <source>
        <dbReference type="EMBL" id="QHT62298.1"/>
    </source>
</evidence>
<dbReference type="AlphaFoldDB" id="A0A6C0FYU7"/>
<dbReference type="EMBL" id="CP048209">
    <property type="protein sequence ID" value="QHT62298.1"/>
    <property type="molecule type" value="Genomic_DNA"/>
</dbReference>
<dbReference type="KEGG" id="plyc:GXP70_21485"/>
<dbReference type="PROSITE" id="PS50931">
    <property type="entry name" value="HTH_LYSR"/>
    <property type="match status" value="1"/>
</dbReference>
<name>A0A6C0FYU7_9BACL</name>
<keyword evidence="2" id="KW-0805">Transcription regulation</keyword>
<dbReference type="InterPro" id="IPR036390">
    <property type="entry name" value="WH_DNA-bd_sf"/>
</dbReference>
<dbReference type="CDD" id="cd05466">
    <property type="entry name" value="PBP2_LTTR_substrate"/>
    <property type="match status" value="1"/>
</dbReference>
<dbReference type="SUPFAM" id="SSF46785">
    <property type="entry name" value="Winged helix' DNA-binding domain"/>
    <property type="match status" value="1"/>
</dbReference>
<dbReference type="InterPro" id="IPR000847">
    <property type="entry name" value="LysR_HTH_N"/>
</dbReference>
<dbReference type="Gene3D" id="3.40.190.10">
    <property type="entry name" value="Periplasmic binding protein-like II"/>
    <property type="match status" value="2"/>
</dbReference>
<dbReference type="InterPro" id="IPR005119">
    <property type="entry name" value="LysR_subst-bd"/>
</dbReference>
<evidence type="ECO:0000256" key="1">
    <source>
        <dbReference type="ARBA" id="ARBA00009437"/>
    </source>
</evidence>
<evidence type="ECO:0000313" key="7">
    <source>
        <dbReference type="Proteomes" id="UP000476064"/>
    </source>
</evidence>
<accession>A0A6C0FYU7</accession>
<evidence type="ECO:0000256" key="2">
    <source>
        <dbReference type="ARBA" id="ARBA00023015"/>
    </source>
</evidence>
<dbReference type="CDD" id="cd00090">
    <property type="entry name" value="HTH_ARSR"/>
    <property type="match status" value="1"/>
</dbReference>
<evidence type="ECO:0000256" key="3">
    <source>
        <dbReference type="ARBA" id="ARBA00023125"/>
    </source>
</evidence>
<dbReference type="GO" id="GO:0003677">
    <property type="term" value="F:DNA binding"/>
    <property type="evidence" value="ECO:0007669"/>
    <property type="project" value="UniProtKB-KW"/>
</dbReference>
<keyword evidence="4" id="KW-0804">Transcription</keyword>
<keyword evidence="3" id="KW-0238">DNA-binding</keyword>
<dbReference type="GO" id="GO:0003700">
    <property type="term" value="F:DNA-binding transcription factor activity"/>
    <property type="evidence" value="ECO:0007669"/>
    <property type="project" value="InterPro"/>
</dbReference>